<evidence type="ECO:0000313" key="3">
    <source>
        <dbReference type="EMBL" id="MBB4922246.1"/>
    </source>
</evidence>
<keyword evidence="2" id="KW-1133">Transmembrane helix</keyword>
<protein>
    <submittedName>
        <fullName evidence="3">Uncharacterized protein</fullName>
    </submittedName>
</protein>
<reference evidence="3 4" key="1">
    <citation type="submission" date="2020-08" db="EMBL/GenBank/DDBJ databases">
        <title>Sequencing the genomes of 1000 actinobacteria strains.</title>
        <authorList>
            <person name="Klenk H.-P."/>
        </authorList>
    </citation>
    <scope>NUCLEOTIDE SEQUENCE [LARGE SCALE GENOMIC DNA]</scope>
    <source>
        <strain evidence="3 4">DSM 41654</strain>
    </source>
</reference>
<feature type="transmembrane region" description="Helical" evidence="2">
    <location>
        <begin position="161"/>
        <end position="178"/>
    </location>
</feature>
<accession>A0A7W7VTF6</accession>
<gene>
    <name evidence="3" type="ORF">FHR34_001239</name>
</gene>
<evidence type="ECO:0000313" key="4">
    <source>
        <dbReference type="Proteomes" id="UP000540506"/>
    </source>
</evidence>
<evidence type="ECO:0000256" key="1">
    <source>
        <dbReference type="SAM" id="Coils"/>
    </source>
</evidence>
<dbReference type="RefSeq" id="WP_184934451.1">
    <property type="nucleotide sequence ID" value="NZ_JACHJV010000001.1"/>
</dbReference>
<organism evidence="3 4">
    <name type="scientific">Kitasatospora kifunensis</name>
    <name type="common">Streptomyces kifunensis</name>
    <dbReference type="NCBI Taxonomy" id="58351"/>
    <lineage>
        <taxon>Bacteria</taxon>
        <taxon>Bacillati</taxon>
        <taxon>Actinomycetota</taxon>
        <taxon>Actinomycetes</taxon>
        <taxon>Kitasatosporales</taxon>
        <taxon>Streptomycetaceae</taxon>
        <taxon>Kitasatospora</taxon>
    </lineage>
</organism>
<dbReference type="EMBL" id="JACHJV010000001">
    <property type="protein sequence ID" value="MBB4922246.1"/>
    <property type="molecule type" value="Genomic_DNA"/>
</dbReference>
<keyword evidence="4" id="KW-1185">Reference proteome</keyword>
<keyword evidence="2" id="KW-0472">Membrane</keyword>
<comment type="caution">
    <text evidence="3">The sequence shown here is derived from an EMBL/GenBank/DDBJ whole genome shotgun (WGS) entry which is preliminary data.</text>
</comment>
<proteinExistence type="predicted"/>
<name>A0A7W7VTF6_KITKI</name>
<dbReference type="Proteomes" id="UP000540506">
    <property type="component" value="Unassembled WGS sequence"/>
</dbReference>
<evidence type="ECO:0000256" key="2">
    <source>
        <dbReference type="SAM" id="Phobius"/>
    </source>
</evidence>
<dbReference type="AlphaFoldDB" id="A0A7W7VTF6"/>
<keyword evidence="2" id="KW-0812">Transmembrane</keyword>
<keyword evidence="1" id="KW-0175">Coiled coil</keyword>
<sequence>MTGNDSIYNDAAFDITSVPSWKSPPLHGAYAPNAKLSSRAKAGIAAGGVILAATGMIAYSDYASSQADAHVKAAQIALQQSQLDLQRQQQEAAQAATAGQETQAEQARRQAVQDCVAKASGDSMNAVSQCSAAFPAITSPGMSTASDTVASSKSSAAGSDVGLVVLGSVGAVMAVGWAKKRFGHRAPSL</sequence>
<feature type="coiled-coil region" evidence="1">
    <location>
        <begin position="71"/>
        <end position="98"/>
    </location>
</feature>